<gene>
    <name evidence="1" type="ORF">KPL71_012479</name>
</gene>
<evidence type="ECO:0000313" key="1">
    <source>
        <dbReference type="EMBL" id="KAH9770774.1"/>
    </source>
</evidence>
<keyword evidence="2" id="KW-1185">Reference proteome</keyword>
<evidence type="ECO:0000313" key="2">
    <source>
        <dbReference type="Proteomes" id="UP000829398"/>
    </source>
</evidence>
<comment type="caution">
    <text evidence="1">The sequence shown here is derived from an EMBL/GenBank/DDBJ whole genome shotgun (WGS) entry which is preliminary data.</text>
</comment>
<sequence length="378" mass="42016">MDEPFLSKTKGLAEGSSKASSIKRELPSGNLDHGPSRRQSTAHLVRNDAIIPIITAPKPPSYLNIIANLKKGKLTRRSHSAPSVFTQFKEAFPDSLDPRPPLKSTPLIVQQAFIGLVLYILAGIVIYLTNGNFKGKATFKPVDALYFIVVTLCTIGYGDIVPDTTFTKLFTCVFILIGFGFVDILLNGLVTYICDRQEAVFLSTMDENRERRMRIRIKVCLALGVVIGCLAIGTVTVHFLEDMNWVDSFYLSVTSVTTVGYGDYAFTTLTGRCFAIIWLLVSTLAVARAFLYLTELRIEKRNRRIAKWVLQKKMTLGDLVAADLDNDGSISKSEFVINKLKEMGKIAEKDILQICNQFDLIDDSKCGKITVADLMYSD</sequence>
<organism evidence="1 2">
    <name type="scientific">Citrus sinensis</name>
    <name type="common">Sweet orange</name>
    <name type="synonym">Citrus aurantium var. sinensis</name>
    <dbReference type="NCBI Taxonomy" id="2711"/>
    <lineage>
        <taxon>Eukaryota</taxon>
        <taxon>Viridiplantae</taxon>
        <taxon>Streptophyta</taxon>
        <taxon>Embryophyta</taxon>
        <taxon>Tracheophyta</taxon>
        <taxon>Spermatophyta</taxon>
        <taxon>Magnoliopsida</taxon>
        <taxon>eudicotyledons</taxon>
        <taxon>Gunneridae</taxon>
        <taxon>Pentapetalae</taxon>
        <taxon>rosids</taxon>
        <taxon>malvids</taxon>
        <taxon>Sapindales</taxon>
        <taxon>Rutaceae</taxon>
        <taxon>Aurantioideae</taxon>
        <taxon>Citrus</taxon>
    </lineage>
</organism>
<protein>
    <submittedName>
        <fullName evidence="1">Uncharacterized protein</fullName>
    </submittedName>
</protein>
<name>A0ACB8LBD1_CITSI</name>
<accession>A0ACB8LBD1</accession>
<dbReference type="EMBL" id="CM039173">
    <property type="protein sequence ID" value="KAH9770774.1"/>
    <property type="molecule type" value="Genomic_DNA"/>
</dbReference>
<dbReference type="Proteomes" id="UP000829398">
    <property type="component" value="Chromosome 4"/>
</dbReference>
<proteinExistence type="predicted"/>
<reference evidence="2" key="1">
    <citation type="journal article" date="2023" name="Hortic. Res.">
        <title>A chromosome-level phased genome enabling allele-level studies in sweet orange: a case study on citrus Huanglongbing tolerance.</title>
        <authorList>
            <person name="Wu B."/>
            <person name="Yu Q."/>
            <person name="Deng Z."/>
            <person name="Duan Y."/>
            <person name="Luo F."/>
            <person name="Gmitter F. Jr."/>
        </authorList>
    </citation>
    <scope>NUCLEOTIDE SEQUENCE [LARGE SCALE GENOMIC DNA]</scope>
    <source>
        <strain evidence="2">cv. Valencia</strain>
    </source>
</reference>